<feature type="compositionally biased region" description="Low complexity" evidence="1">
    <location>
        <begin position="1166"/>
        <end position="1187"/>
    </location>
</feature>
<feature type="compositionally biased region" description="Basic residues" evidence="1">
    <location>
        <begin position="1271"/>
        <end position="1282"/>
    </location>
</feature>
<feature type="compositionally biased region" description="Low complexity" evidence="1">
    <location>
        <begin position="491"/>
        <end position="504"/>
    </location>
</feature>
<dbReference type="Proteomes" id="UP000815325">
    <property type="component" value="Unassembled WGS sequence"/>
</dbReference>
<feature type="compositionally biased region" description="Basic residues" evidence="1">
    <location>
        <begin position="1000"/>
        <end position="1020"/>
    </location>
</feature>
<feature type="compositionally biased region" description="Polar residues" evidence="1">
    <location>
        <begin position="1059"/>
        <end position="1068"/>
    </location>
</feature>
<feature type="compositionally biased region" description="Basic residues" evidence="1">
    <location>
        <begin position="1141"/>
        <end position="1151"/>
    </location>
</feature>
<feature type="region of interest" description="Disordered" evidence="1">
    <location>
        <begin position="817"/>
        <end position="861"/>
    </location>
</feature>
<comment type="caution">
    <text evidence="2">The sequence shown here is derived from an EMBL/GenBank/DDBJ whole genome shotgun (WGS) entry which is preliminary data.</text>
</comment>
<evidence type="ECO:0000256" key="1">
    <source>
        <dbReference type="SAM" id="MobiDB-lite"/>
    </source>
</evidence>
<evidence type="ECO:0000313" key="2">
    <source>
        <dbReference type="EMBL" id="KAF5833340.1"/>
    </source>
</evidence>
<keyword evidence="3" id="KW-1185">Reference proteome</keyword>
<feature type="region of interest" description="Disordered" evidence="1">
    <location>
        <begin position="276"/>
        <end position="303"/>
    </location>
</feature>
<feature type="compositionally biased region" description="Low complexity" evidence="1">
    <location>
        <begin position="1301"/>
        <end position="1310"/>
    </location>
</feature>
<feature type="compositionally biased region" description="Polar residues" evidence="1">
    <location>
        <begin position="847"/>
        <end position="861"/>
    </location>
</feature>
<dbReference type="EMBL" id="MU069817">
    <property type="protein sequence ID" value="KAF5833340.1"/>
    <property type="molecule type" value="Genomic_DNA"/>
</dbReference>
<feature type="compositionally biased region" description="Polar residues" evidence="1">
    <location>
        <begin position="1285"/>
        <end position="1294"/>
    </location>
</feature>
<proteinExistence type="predicted"/>
<protein>
    <submittedName>
        <fullName evidence="2">Uncharacterized protein</fullName>
    </submittedName>
</protein>
<feature type="compositionally biased region" description="Low complexity" evidence="1">
    <location>
        <begin position="124"/>
        <end position="137"/>
    </location>
</feature>
<feature type="compositionally biased region" description="Low complexity" evidence="1">
    <location>
        <begin position="621"/>
        <end position="638"/>
    </location>
</feature>
<feature type="region of interest" description="Disordered" evidence="1">
    <location>
        <begin position="916"/>
        <end position="1236"/>
    </location>
</feature>
<feature type="compositionally biased region" description="Low complexity" evidence="1">
    <location>
        <begin position="423"/>
        <end position="433"/>
    </location>
</feature>
<feature type="compositionally biased region" description="Pro residues" evidence="1">
    <location>
        <begin position="1101"/>
        <end position="1130"/>
    </location>
</feature>
<feature type="compositionally biased region" description="Low complexity" evidence="1">
    <location>
        <begin position="944"/>
        <end position="954"/>
    </location>
</feature>
<feature type="compositionally biased region" description="Polar residues" evidence="1">
    <location>
        <begin position="885"/>
        <end position="894"/>
    </location>
</feature>
<feature type="region of interest" description="Disordered" evidence="1">
    <location>
        <begin position="1253"/>
        <end position="1313"/>
    </location>
</feature>
<feature type="compositionally biased region" description="Polar residues" evidence="1">
    <location>
        <begin position="447"/>
        <end position="466"/>
    </location>
</feature>
<name>A0ABQ7GFF7_DUNSA</name>
<reference evidence="2" key="1">
    <citation type="submission" date="2017-08" db="EMBL/GenBank/DDBJ databases">
        <authorList>
            <person name="Polle J.E."/>
            <person name="Barry K."/>
            <person name="Cushman J."/>
            <person name="Schmutz J."/>
            <person name="Tran D."/>
            <person name="Hathwaick L.T."/>
            <person name="Yim W.C."/>
            <person name="Jenkins J."/>
            <person name="Mckie-Krisberg Z.M."/>
            <person name="Prochnik S."/>
            <person name="Lindquist E."/>
            <person name="Dockter R.B."/>
            <person name="Adam C."/>
            <person name="Molina H."/>
            <person name="Bunkerborg J."/>
            <person name="Jin E."/>
            <person name="Buchheim M."/>
            <person name="Magnuson J."/>
        </authorList>
    </citation>
    <scope>NUCLEOTIDE SEQUENCE</scope>
    <source>
        <strain evidence="2">CCAP 19/18</strain>
    </source>
</reference>
<feature type="compositionally biased region" description="Low complexity" evidence="1">
    <location>
        <begin position="281"/>
        <end position="290"/>
    </location>
</feature>
<accession>A0ABQ7GFF7</accession>
<gene>
    <name evidence="2" type="ORF">DUNSADRAFT_10420</name>
</gene>
<feature type="compositionally biased region" description="Low complexity" evidence="1">
    <location>
        <begin position="467"/>
        <end position="480"/>
    </location>
</feature>
<feature type="compositionally biased region" description="Low complexity" evidence="1">
    <location>
        <begin position="579"/>
        <end position="606"/>
    </location>
</feature>
<feature type="region of interest" description="Disordered" evidence="1">
    <location>
        <begin position="322"/>
        <end position="650"/>
    </location>
</feature>
<sequence>MYCLFRHSLRCTAYLGTHSDAIAARFTAARKAAQAQLDEEEKAQAVRLAEATARAMEQEQAAEKTLTPPKAESSTPAFEARSTPGAPPAAQSNAPRRSRAPSLPKTEKVAMQRRRRVARTQLGAAPSQARAAPAISPWARTQMRTHSRKVKEKSPRQPVNRQPLYKPPAIGNHRQGRSSGGHRILPSTRSSRAQVLLAQAKIARELRSRKQIQWAHLHLHEEAWEAEKGRVAGGMRPYMPGASCGGAALAHYVLDEQQGLEERIKSMVPMVSHLSLKARLTPENSSTSSSPKPPTEKCQPSRPPAYAQLTRQYSTLSPAQPLARLSQSGCSSSTPPGTPTKAHHTQHAGATTNPQGMHATQGLAQCEAHSESGSLARPILPTSSISARHGGSKATVPHPGSSANAACPPSRGVTGPTVHQCGSSATATSTPPTGITEPTFRHPGGSTAATGASFTGNSEPTVHQPESSPTSTNPPSTNSTGHTVPQPGRSATATGPPLTAGTEPPSHPGSATSPQGSGTQSHHHWGNQTQHHTSTLPHHHRIAHVRIATPPQGSPIIPTTGAPIKLSTPSSGDPCAPSTLLPPATLLAQQHQQQQQQQQRQQQQDQCSEAEAVSERMNSFPTQQQQPPPDQSQQYTQQHNPARMASPDIPDSRVWSTVALGPWGQRPPVPPPYQLYPVSAPSAPYSSPPLPNDNRHNATLLPPRLSYHPVSPTTLQPPPNEPASAAGARAATAAVADSALPNFPRTTALPPPRHHAVVEETAQVADPKPSCELPTAAPHYPQAKVPMSGSWPAGLSSNTPNACSSIPTSPSLIPAAQPTPMPTAHFPLTSSAHPALEGSPALAPMTSRWQSGPRSPTPAAQSLLTSSAHLALISSAPIVHPGSPTHPQRFTAQPQHAAPPTSIEAATALHAVTPTQPHLAQCQGAPEVAGRGSVRSAVPHSGAQQQQQQQQQQQASQFLPGAAAALEAQHQRWQQQQQHHHHHHHHHQQPHSPAGVQHHQLQHHQHHRHQQQQQYHHHQQPKSQEEVQTEASPRLPQLPKTPPCSSETEQPLQKESHKQQQLPSPSKEQQMEPLPPAVNQKPLPPPVNTAQQQSDTARVLPPLPTSPTPNPTPRGPFPPQMPFIPSPHPPSAYSHMNPHTHPAHTRSRFSRTHSAPPLSSASTVYQASHSSPSPHQTQQQMHQAGHSSPDPHHTQLHQAAQPASERASLPTGMPKKLSTSRPVNPEGPLSSMGPPSTPFASARAWVSIMRAPPPGLMLSPSSPTPPAQGSARKRRTRKKSHLQVRAQQQEQHSCGSDAEEQFQQQRTTTTPSLQKPVWQGVLYSPGSSVAGHGSAGAEEQGFTQGSAFMDRLAHHTHAVSEGKKGGLFQTKYAPGLPGSGPALWYMPGAIRSSKRGQANVMQTSVEQHPSYHHLFS</sequence>
<feature type="compositionally biased region" description="Polar residues" evidence="1">
    <location>
        <begin position="509"/>
        <end position="536"/>
    </location>
</feature>
<feature type="compositionally biased region" description="Basic residues" evidence="1">
    <location>
        <begin position="978"/>
        <end position="989"/>
    </location>
</feature>
<evidence type="ECO:0000313" key="3">
    <source>
        <dbReference type="Proteomes" id="UP000815325"/>
    </source>
</evidence>
<organism evidence="2 3">
    <name type="scientific">Dunaliella salina</name>
    <name type="common">Green alga</name>
    <name type="synonym">Protococcus salinus</name>
    <dbReference type="NCBI Taxonomy" id="3046"/>
    <lineage>
        <taxon>Eukaryota</taxon>
        <taxon>Viridiplantae</taxon>
        <taxon>Chlorophyta</taxon>
        <taxon>core chlorophytes</taxon>
        <taxon>Chlorophyceae</taxon>
        <taxon>CS clade</taxon>
        <taxon>Chlamydomonadales</taxon>
        <taxon>Dunaliellaceae</taxon>
        <taxon>Dunaliella</taxon>
    </lineage>
</organism>
<feature type="region of interest" description="Disordered" evidence="1">
    <location>
        <begin position="877"/>
        <end position="900"/>
    </location>
</feature>
<feature type="region of interest" description="Disordered" evidence="1">
    <location>
        <begin position="52"/>
        <end position="190"/>
    </location>
</feature>